<evidence type="ECO:0000313" key="1">
    <source>
        <dbReference type="EMBL" id="MBX28574.1"/>
    </source>
</evidence>
<name>A0A2P2MEG9_RHIMU</name>
<protein>
    <submittedName>
        <fullName evidence="1">Uncharacterized protein MANES_06G174700</fullName>
    </submittedName>
</protein>
<sequence>MKSLKFLVLRNDNITSAIPSNIGEYQSLMQL</sequence>
<proteinExistence type="predicted"/>
<dbReference type="AlphaFoldDB" id="A0A2P2MEG9"/>
<reference evidence="1" key="1">
    <citation type="submission" date="2018-02" db="EMBL/GenBank/DDBJ databases">
        <title>Rhizophora mucronata_Transcriptome.</title>
        <authorList>
            <person name="Meera S.P."/>
            <person name="Sreeshan A."/>
            <person name="Augustine A."/>
        </authorList>
    </citation>
    <scope>NUCLEOTIDE SEQUENCE</scope>
    <source>
        <tissue evidence="1">Leaf</tissue>
    </source>
</reference>
<organism evidence="1">
    <name type="scientific">Rhizophora mucronata</name>
    <name type="common">Asiatic mangrove</name>
    <dbReference type="NCBI Taxonomy" id="61149"/>
    <lineage>
        <taxon>Eukaryota</taxon>
        <taxon>Viridiplantae</taxon>
        <taxon>Streptophyta</taxon>
        <taxon>Embryophyta</taxon>
        <taxon>Tracheophyta</taxon>
        <taxon>Spermatophyta</taxon>
        <taxon>Magnoliopsida</taxon>
        <taxon>eudicotyledons</taxon>
        <taxon>Gunneridae</taxon>
        <taxon>Pentapetalae</taxon>
        <taxon>rosids</taxon>
        <taxon>fabids</taxon>
        <taxon>Malpighiales</taxon>
        <taxon>Rhizophoraceae</taxon>
        <taxon>Rhizophora</taxon>
    </lineage>
</organism>
<dbReference type="EMBL" id="GGEC01048090">
    <property type="protein sequence ID" value="MBX28574.1"/>
    <property type="molecule type" value="Transcribed_RNA"/>
</dbReference>
<accession>A0A2P2MEG9</accession>